<organism evidence="11 12">
    <name type="scientific">Polyrhizophydium stewartii</name>
    <dbReference type="NCBI Taxonomy" id="2732419"/>
    <lineage>
        <taxon>Eukaryota</taxon>
        <taxon>Fungi</taxon>
        <taxon>Fungi incertae sedis</taxon>
        <taxon>Chytridiomycota</taxon>
        <taxon>Chytridiomycota incertae sedis</taxon>
        <taxon>Chytridiomycetes</taxon>
        <taxon>Rhizophydiales</taxon>
        <taxon>Rhizophydiales incertae sedis</taxon>
        <taxon>Polyrhizophydium</taxon>
    </lineage>
</organism>
<keyword evidence="12" id="KW-1185">Reference proteome</keyword>
<keyword evidence="6 7" id="KW-0539">Nucleus</keyword>
<feature type="compositionally biased region" description="Basic and acidic residues" evidence="8">
    <location>
        <begin position="173"/>
        <end position="191"/>
    </location>
</feature>
<keyword evidence="3 7" id="KW-0479">Metal-binding</keyword>
<feature type="compositionally biased region" description="Low complexity" evidence="8">
    <location>
        <begin position="153"/>
        <end position="172"/>
    </location>
</feature>
<dbReference type="Pfam" id="PF08772">
    <property type="entry name" value="Zn_ribbon_NOB1"/>
    <property type="match status" value="1"/>
</dbReference>
<dbReference type="Gene3D" id="3.40.50.1010">
    <property type="entry name" value="5'-nuclease"/>
    <property type="match status" value="1"/>
</dbReference>
<dbReference type="SUPFAM" id="SSF144206">
    <property type="entry name" value="NOB1 zinc finger-like"/>
    <property type="match status" value="1"/>
</dbReference>
<sequence length="477" mass="51147">MTASTNAAPTSARRVHALIVDAGPLIKGQHQRIAQLADKFYTVADVMKELRDSQTREWLATLPFELVVRAPSDEAMAAVVAFAKKTGDFSSLSVADLRIMALTWMIEKETNGVEHLRKEPIRAALSVGGKKVVPAAPPSGQAAAAPAAPPAGEPQASAQAAEAQAAEGQASEQKGDLRESAVADAHSHFDDAQDDGGAFEDAEDGENDEDGANGSEDASGDEEDEDDDDDEAIDAADAKEAEPDAATASVPEAEPATQIQAAGKAAEDDDDDGGGWITPKNVTKHKARDMYGVTPASAKEGMPAVACMTSDFAMQNVMMQMNLKVMSVDGVVIRKLKTWVLRCHACYKSTNDMTKRFCPSCGNNTLLRTSVGIDANGQITYFLKKNFQYNLRGTRYSIPQAKGGRAANDLVLREDQREHQKALKEKQRRDKKLLSQDVFDADSSLLGGSSLLSKAGTPIIGYGRRNVNEVRGGRRRK</sequence>
<evidence type="ECO:0000259" key="9">
    <source>
        <dbReference type="Pfam" id="PF08772"/>
    </source>
</evidence>
<evidence type="ECO:0000313" key="11">
    <source>
        <dbReference type="EMBL" id="KAL2915440.1"/>
    </source>
</evidence>
<protein>
    <recommendedName>
        <fullName evidence="7">20S-pre-rRNA D-site endonuclease NOB1</fullName>
    </recommendedName>
</protein>
<evidence type="ECO:0000256" key="8">
    <source>
        <dbReference type="SAM" id="MobiDB-lite"/>
    </source>
</evidence>
<keyword evidence="4" id="KW-0378">Hydrolase</keyword>
<dbReference type="PANTHER" id="PTHR12814:SF2">
    <property type="entry name" value="RNA-BINDING PROTEIN NOB1"/>
    <property type="match status" value="1"/>
</dbReference>
<dbReference type="Proteomes" id="UP001527925">
    <property type="component" value="Unassembled WGS sequence"/>
</dbReference>
<feature type="domain" description="Ribonuclease PIN" evidence="10">
    <location>
        <begin position="18"/>
        <end position="105"/>
    </location>
</feature>
<dbReference type="InterPro" id="IPR014881">
    <property type="entry name" value="NOB1_Zn-bd"/>
</dbReference>
<evidence type="ECO:0000256" key="3">
    <source>
        <dbReference type="ARBA" id="ARBA00022723"/>
    </source>
</evidence>
<feature type="domain" description="Nin one binding (NOB1) Zn-ribbon-like" evidence="9">
    <location>
        <begin position="333"/>
        <end position="404"/>
    </location>
</feature>
<dbReference type="InterPro" id="IPR033411">
    <property type="entry name" value="Ribonuclease_PIN"/>
</dbReference>
<accession>A0ABR4N7I3</accession>
<dbReference type="InterPro" id="IPR017117">
    <property type="entry name" value="Nob1_euk"/>
</dbReference>
<comment type="function">
    <text evidence="7">Required for the synthesis of 40S ribosome subunits. Has a role in processing 20S pre-rRNA into the mature 18S rRNA, where it is required for cleavage at the 3' end of the mature 18S rRNA (D-site). Accompanies the 20S pre-rRNA from the nucleus to the cytoplasm.</text>
</comment>
<dbReference type="EMBL" id="JADGIZ020000024">
    <property type="protein sequence ID" value="KAL2915440.1"/>
    <property type="molecule type" value="Genomic_DNA"/>
</dbReference>
<proteinExistence type="inferred from homology"/>
<keyword evidence="2" id="KW-0540">Nuclease</keyword>
<dbReference type="GO" id="GO:0004519">
    <property type="term" value="F:endonuclease activity"/>
    <property type="evidence" value="ECO:0007669"/>
    <property type="project" value="UniProtKB-KW"/>
</dbReference>
<dbReference type="PIRSF" id="PIRSF037125">
    <property type="entry name" value="D-site_20S_pre-rRNA_nuclease"/>
    <property type="match status" value="1"/>
</dbReference>
<reference evidence="11 12" key="1">
    <citation type="submission" date="2023-09" db="EMBL/GenBank/DDBJ databases">
        <title>Pangenome analysis of Batrachochytrium dendrobatidis and related Chytrids.</title>
        <authorList>
            <person name="Yacoub M.N."/>
            <person name="Stajich J.E."/>
            <person name="James T.Y."/>
        </authorList>
    </citation>
    <scope>NUCLEOTIDE SEQUENCE [LARGE SCALE GENOMIC DNA]</scope>
    <source>
        <strain evidence="11 12">JEL0888</strain>
    </source>
</reference>
<feature type="compositionally biased region" description="Acidic residues" evidence="8">
    <location>
        <begin position="218"/>
        <end position="234"/>
    </location>
</feature>
<evidence type="ECO:0000256" key="6">
    <source>
        <dbReference type="ARBA" id="ARBA00023242"/>
    </source>
</evidence>
<keyword evidence="11" id="KW-0255">Endonuclease</keyword>
<evidence type="ECO:0000259" key="10">
    <source>
        <dbReference type="Pfam" id="PF17146"/>
    </source>
</evidence>
<keyword evidence="5 7" id="KW-0862">Zinc</keyword>
<dbReference type="Gene3D" id="6.20.210.10">
    <property type="entry name" value="Nin one binding (NOB1), Zn-ribbon-like"/>
    <property type="match status" value="1"/>
</dbReference>
<evidence type="ECO:0000256" key="2">
    <source>
        <dbReference type="ARBA" id="ARBA00022722"/>
    </source>
</evidence>
<evidence type="ECO:0000256" key="1">
    <source>
        <dbReference type="ARBA" id="ARBA00005858"/>
    </source>
</evidence>
<feature type="region of interest" description="Disordered" evidence="8">
    <location>
        <begin position="136"/>
        <end position="281"/>
    </location>
</feature>
<comment type="similarity">
    <text evidence="1 7">Belongs to the NOB1 family.</text>
</comment>
<dbReference type="InterPro" id="IPR039907">
    <property type="entry name" value="NOB1"/>
</dbReference>
<dbReference type="CDD" id="cd09876">
    <property type="entry name" value="PIN_Nob1-like"/>
    <property type="match status" value="1"/>
</dbReference>
<dbReference type="Pfam" id="PF17146">
    <property type="entry name" value="PIN_6"/>
    <property type="match status" value="1"/>
</dbReference>
<dbReference type="PANTHER" id="PTHR12814">
    <property type="entry name" value="RNA-BINDING PROTEIN NOB1"/>
    <property type="match status" value="1"/>
</dbReference>
<gene>
    <name evidence="11" type="primary">nob1</name>
    <name evidence="11" type="ORF">HK105_205056</name>
</gene>
<feature type="compositionally biased region" description="Acidic residues" evidence="8">
    <location>
        <begin position="192"/>
        <end position="211"/>
    </location>
</feature>
<comment type="subcellular location">
    <subcellularLocation>
        <location evidence="7">Nucleus</location>
        <location evidence="7">Nucleolus</location>
    </subcellularLocation>
</comment>
<evidence type="ECO:0000256" key="7">
    <source>
        <dbReference type="PIRNR" id="PIRNR037125"/>
    </source>
</evidence>
<comment type="caution">
    <text evidence="11">The sequence shown here is derived from an EMBL/GenBank/DDBJ whole genome shotgun (WGS) entry which is preliminary data.</text>
</comment>
<evidence type="ECO:0000313" key="12">
    <source>
        <dbReference type="Proteomes" id="UP001527925"/>
    </source>
</evidence>
<evidence type="ECO:0000256" key="5">
    <source>
        <dbReference type="ARBA" id="ARBA00022833"/>
    </source>
</evidence>
<evidence type="ECO:0000256" key="4">
    <source>
        <dbReference type="ARBA" id="ARBA00022801"/>
    </source>
</evidence>
<dbReference type="InterPro" id="IPR036283">
    <property type="entry name" value="NOB1_Zf-like_sf"/>
</dbReference>
<name>A0ABR4N7I3_9FUNG</name>